<evidence type="ECO:0000313" key="1">
    <source>
        <dbReference type="EMBL" id="JAW15414.1"/>
    </source>
</evidence>
<dbReference type="AlphaFoldDB" id="A0A224XW37"/>
<accession>A0A224XW37</accession>
<protein>
    <submittedName>
        <fullName evidence="1">Putative secreted protein</fullName>
    </submittedName>
</protein>
<dbReference type="EMBL" id="GFTR01001012">
    <property type="protein sequence ID" value="JAW15414.1"/>
    <property type="molecule type" value="Transcribed_RNA"/>
</dbReference>
<sequence>MLSLQTNSLSAIAISAASNLLLSLSSASKEGRSTPLQKTSPKQVRTMTRTSAHCSAWSNAWLNSDNTFAFRDCCKCVVVGVILK</sequence>
<organism evidence="1">
    <name type="scientific">Panstrongylus lignarius</name>
    <dbReference type="NCBI Taxonomy" id="156445"/>
    <lineage>
        <taxon>Eukaryota</taxon>
        <taxon>Metazoa</taxon>
        <taxon>Ecdysozoa</taxon>
        <taxon>Arthropoda</taxon>
        <taxon>Hexapoda</taxon>
        <taxon>Insecta</taxon>
        <taxon>Pterygota</taxon>
        <taxon>Neoptera</taxon>
        <taxon>Paraneoptera</taxon>
        <taxon>Hemiptera</taxon>
        <taxon>Heteroptera</taxon>
        <taxon>Panheteroptera</taxon>
        <taxon>Cimicomorpha</taxon>
        <taxon>Reduviidae</taxon>
        <taxon>Triatominae</taxon>
        <taxon>Panstrongylus</taxon>
    </lineage>
</organism>
<proteinExistence type="predicted"/>
<name>A0A224XW37_9HEMI</name>
<reference evidence="1" key="1">
    <citation type="journal article" date="2018" name="PLoS Negl. Trop. Dis.">
        <title>An insight into the salivary gland and fat body transcriptome of Panstrongylus lignarius (Hemiptera: Heteroptera), the main vector of Chagas disease in Peru.</title>
        <authorList>
            <person name="Nevoa J.C."/>
            <person name="Mendes M.T."/>
            <person name="da Silva M.V."/>
            <person name="Soares S.C."/>
            <person name="Oliveira C.J.F."/>
            <person name="Ribeiro J.M.C."/>
        </authorList>
    </citation>
    <scope>NUCLEOTIDE SEQUENCE</scope>
</reference>